<name>A0A382KMB0_9ZZZZ</name>
<sequence>GGDGGAGGGSPGVVYWVEVDGALTTTMCSDQNGDGTVDEATECCEDLDYNGMCDNTQSMDVPIDPPDFDPLTDDAVEHFQEPERAPFDLSLYPESDLATEEECFSTDRAKATRNVWRYGVYNQDGTRLEASQSGFSIRATGSDPQGNEIPVFGFADYWGTWLDPFSRSFTDANTVWSRDCWTSDCDDTETYTLAPVGVKIQQMDKSYLALNDLDGLTIGMHVGDPMWSTQFQSLLGDDYANYEEYQGSYDADTATFTFTKGVSFSMGFQEDDLDTSISFTGAEWLSTMVEVWDAGTDYENTFVRNLGVWSRDTNQWYDISSNALTDPTATAAGEGVRTETNKWVSPSALGSGFNLNCIENCLSAEKIQTTFADAMRMVSSGDFSSSATSPYLSVGPYIDEDTSSTTVSSYFNDGQ</sequence>
<gene>
    <name evidence="1" type="ORF">METZ01_LOCUS278868</name>
</gene>
<feature type="non-terminal residue" evidence="1">
    <location>
        <position position="415"/>
    </location>
</feature>
<accession>A0A382KMB0</accession>
<protein>
    <submittedName>
        <fullName evidence="1">Uncharacterized protein</fullName>
    </submittedName>
</protein>
<organism evidence="1">
    <name type="scientific">marine metagenome</name>
    <dbReference type="NCBI Taxonomy" id="408172"/>
    <lineage>
        <taxon>unclassified sequences</taxon>
        <taxon>metagenomes</taxon>
        <taxon>ecological metagenomes</taxon>
    </lineage>
</organism>
<reference evidence="1" key="1">
    <citation type="submission" date="2018-05" db="EMBL/GenBank/DDBJ databases">
        <authorList>
            <person name="Lanie J.A."/>
            <person name="Ng W.-L."/>
            <person name="Kazmierczak K.M."/>
            <person name="Andrzejewski T.M."/>
            <person name="Davidsen T.M."/>
            <person name="Wayne K.J."/>
            <person name="Tettelin H."/>
            <person name="Glass J.I."/>
            <person name="Rusch D."/>
            <person name="Podicherti R."/>
            <person name="Tsui H.-C.T."/>
            <person name="Winkler M.E."/>
        </authorList>
    </citation>
    <scope>NUCLEOTIDE SEQUENCE</scope>
</reference>
<proteinExistence type="predicted"/>
<dbReference type="EMBL" id="UINC01081809">
    <property type="protein sequence ID" value="SVC26014.1"/>
    <property type="molecule type" value="Genomic_DNA"/>
</dbReference>
<dbReference type="AlphaFoldDB" id="A0A382KMB0"/>
<evidence type="ECO:0000313" key="1">
    <source>
        <dbReference type="EMBL" id="SVC26014.1"/>
    </source>
</evidence>
<feature type="non-terminal residue" evidence="1">
    <location>
        <position position="1"/>
    </location>
</feature>